<feature type="signal peptide" evidence="2">
    <location>
        <begin position="1"/>
        <end position="23"/>
    </location>
</feature>
<comment type="caution">
    <text evidence="4">The sequence shown here is derived from an EMBL/GenBank/DDBJ whole genome shotgun (WGS) entry which is preliminary data.</text>
</comment>
<dbReference type="GO" id="GO:0003824">
    <property type="term" value="F:catalytic activity"/>
    <property type="evidence" value="ECO:0007669"/>
    <property type="project" value="InterPro"/>
</dbReference>
<dbReference type="PANTHER" id="PTHR11895">
    <property type="entry name" value="TRANSAMIDASE"/>
    <property type="match status" value="1"/>
</dbReference>
<proteinExistence type="inferred from homology"/>
<protein>
    <recommendedName>
        <fullName evidence="3">Amidase domain-containing protein</fullName>
    </recommendedName>
</protein>
<dbReference type="InterPro" id="IPR000120">
    <property type="entry name" value="Amidase"/>
</dbReference>
<name>A0AAV2YYY9_9STRA</name>
<evidence type="ECO:0000256" key="2">
    <source>
        <dbReference type="SAM" id="SignalP"/>
    </source>
</evidence>
<evidence type="ECO:0000313" key="5">
    <source>
        <dbReference type="Proteomes" id="UP001146120"/>
    </source>
</evidence>
<dbReference type="Proteomes" id="UP001146120">
    <property type="component" value="Unassembled WGS sequence"/>
</dbReference>
<evidence type="ECO:0000256" key="1">
    <source>
        <dbReference type="ARBA" id="ARBA00009199"/>
    </source>
</evidence>
<accession>A0AAV2YYY9</accession>
<reference evidence="4" key="2">
    <citation type="journal article" date="2023" name="Microbiol Resour">
        <title>Decontamination and Annotation of the Draft Genome Sequence of the Oomycete Lagenidium giganteum ARSEF 373.</title>
        <authorList>
            <person name="Morgan W.R."/>
            <person name="Tartar A."/>
        </authorList>
    </citation>
    <scope>NUCLEOTIDE SEQUENCE</scope>
    <source>
        <strain evidence="4">ARSEF 373</strain>
    </source>
</reference>
<organism evidence="4 5">
    <name type="scientific">Lagenidium giganteum</name>
    <dbReference type="NCBI Taxonomy" id="4803"/>
    <lineage>
        <taxon>Eukaryota</taxon>
        <taxon>Sar</taxon>
        <taxon>Stramenopiles</taxon>
        <taxon>Oomycota</taxon>
        <taxon>Peronosporomycetes</taxon>
        <taxon>Pythiales</taxon>
        <taxon>Pythiaceae</taxon>
    </lineage>
</organism>
<dbReference type="PROSITE" id="PS00571">
    <property type="entry name" value="AMIDASES"/>
    <property type="match status" value="1"/>
</dbReference>
<sequence>MKTAVIVALVVALFSALMLLGEKERLPDYEVLKEEFATMDDGGYDLADLDSPRLFGTPLKLLAFLFRAPVIGRILGRVLANDNKVIEVRKLAAYIPDAPLYYPFLEPKTSVAASTDKPAFSITAFRDASLSESKSTKGFKYSTIADYTSRYESGELTPLQVARALIKAADESDKAELPLRAFAERHDDDILAQAKESTARYAQGKPLGVLDGIPVIIKDEFDVKGYHTSVGTSFIGQETGIAAHDSVPVARLRAAGAIIVGKANMHEIGSGVTGYNMNFGTARNPHNPRCYSGGSSSGSAVAVASGLLPLAVGMDGGGSIRIPSGLCGVVGLKPTFQRVPPVYPDCPSVCQVGPITTNVRDAAVAMQIMSGGDATFPRSFSQPPVELGSFDNTESLKGVKVGYFPEFVNHSAPEIAAAVGKVLLRLQERGAQLVETRLDHLTAIHMAHAMTISSEMTQNIDKYFSRFSELSPEVASIMAFGRTFSAMDILASQRVRAFALRQIQDEVFSKADIFVTPTTGVTAPEIPLDALAVGEMNAKQIGQIFRFSVYGNLVGTPGITIPVDYDARGLPISVQLQANHWDEDIMLRVAHATEKLHMPVQRKPQVYFAILEAAAKEPKN</sequence>
<evidence type="ECO:0000313" key="4">
    <source>
        <dbReference type="EMBL" id="DAZ97739.1"/>
    </source>
</evidence>
<feature type="chain" id="PRO_5043741221" description="Amidase domain-containing protein" evidence="2">
    <location>
        <begin position="24"/>
        <end position="620"/>
    </location>
</feature>
<reference evidence="4" key="1">
    <citation type="submission" date="2022-11" db="EMBL/GenBank/DDBJ databases">
        <authorList>
            <person name="Morgan W.R."/>
            <person name="Tartar A."/>
        </authorList>
    </citation>
    <scope>NUCLEOTIDE SEQUENCE</scope>
    <source>
        <strain evidence="4">ARSEF 373</strain>
    </source>
</reference>
<dbReference type="EMBL" id="DAKRPA010000126">
    <property type="protein sequence ID" value="DAZ97739.1"/>
    <property type="molecule type" value="Genomic_DNA"/>
</dbReference>
<dbReference type="Gene3D" id="3.90.1300.10">
    <property type="entry name" value="Amidase signature (AS) domain"/>
    <property type="match status" value="1"/>
</dbReference>
<dbReference type="InterPro" id="IPR023631">
    <property type="entry name" value="Amidase_dom"/>
</dbReference>
<keyword evidence="5" id="KW-1185">Reference proteome</keyword>
<gene>
    <name evidence="4" type="ORF">N0F65_009019</name>
</gene>
<dbReference type="InterPro" id="IPR020556">
    <property type="entry name" value="Amidase_CS"/>
</dbReference>
<dbReference type="AlphaFoldDB" id="A0AAV2YYY9"/>
<comment type="similarity">
    <text evidence="1">Belongs to the amidase family.</text>
</comment>
<dbReference type="SUPFAM" id="SSF75304">
    <property type="entry name" value="Amidase signature (AS) enzymes"/>
    <property type="match status" value="1"/>
</dbReference>
<dbReference type="Pfam" id="PF01425">
    <property type="entry name" value="Amidase"/>
    <property type="match status" value="1"/>
</dbReference>
<dbReference type="InterPro" id="IPR036928">
    <property type="entry name" value="AS_sf"/>
</dbReference>
<keyword evidence="2" id="KW-0732">Signal</keyword>
<evidence type="ECO:0000259" key="3">
    <source>
        <dbReference type="Pfam" id="PF01425"/>
    </source>
</evidence>
<feature type="domain" description="Amidase" evidence="3">
    <location>
        <begin position="171"/>
        <end position="584"/>
    </location>
</feature>
<dbReference type="PANTHER" id="PTHR11895:SF67">
    <property type="entry name" value="AMIDASE DOMAIN-CONTAINING PROTEIN"/>
    <property type="match status" value="1"/>
</dbReference>